<organism evidence="1 2">
    <name type="scientific">Panagrolaimus sp. ES5</name>
    <dbReference type="NCBI Taxonomy" id="591445"/>
    <lineage>
        <taxon>Eukaryota</taxon>
        <taxon>Metazoa</taxon>
        <taxon>Ecdysozoa</taxon>
        <taxon>Nematoda</taxon>
        <taxon>Chromadorea</taxon>
        <taxon>Rhabditida</taxon>
        <taxon>Tylenchina</taxon>
        <taxon>Panagrolaimomorpha</taxon>
        <taxon>Panagrolaimoidea</taxon>
        <taxon>Panagrolaimidae</taxon>
        <taxon>Panagrolaimus</taxon>
    </lineage>
</organism>
<name>A0AC34FT91_9BILA</name>
<evidence type="ECO:0000313" key="2">
    <source>
        <dbReference type="WBParaSite" id="ES5_v2.g20628.t1"/>
    </source>
</evidence>
<dbReference type="WBParaSite" id="ES5_v2.g20628.t1">
    <property type="protein sequence ID" value="ES5_v2.g20628.t1"/>
    <property type="gene ID" value="ES5_v2.g20628"/>
</dbReference>
<evidence type="ECO:0000313" key="1">
    <source>
        <dbReference type="Proteomes" id="UP000887579"/>
    </source>
</evidence>
<proteinExistence type="predicted"/>
<protein>
    <submittedName>
        <fullName evidence="2">Uncharacterized protein</fullName>
    </submittedName>
</protein>
<sequence length="768" mass="87304">MSDPDKKFHLKKEDPELNVNSSTLSLHIAAYENYVETTSINFCDTENTKDVKTVINIVATPANQIPFEFPRQQENHVIEPEVAQFKASQKLLNPNETPVKKGGRPKGSMSKKTLSAETRRENIHQRYTASILDTMNEQQLFHYNLEVKKTEKAEREANEERLRAQELQNQVLALQSVIKQNADELEIERESRKNAETNYEAEKVKRKLVEQRLDDFTKENSKNMKNAASLQKANEEQKIALKVEMDKNKEICRILKEKENEAAIIFKCNEKLQANLNEMANTNRSLKIKNEGSEVFTKKLQSDNEKLNNDLTILKETSNNAIRKLPTKIKNQSTNEHRYAPYEISSSRTQRRRVQKTVQELKAIPDMAVKVLDRLKPNNEKKKKHKITPLQAVTMLAIVGFNVNQMENMKSFLRFFGMDVLPPVHLMRKFLKAVKQEFEYDEFEDKEMGVVGRRIPDIEKVMSIRGARVMESSKWIDIPGFENFAFFGLNSDSGGGFLHCSVSIMNVKDGWGSPNDGTIVATGKIPKENYEIVKCVCGYSFNQLNQLNGKEISFEVNGATVTKTVLVIVCFDGKMGSICSGHSGASSAMPCYCCPTTKKNINDGIIGELRSAATMLQQAEHFQEKKQNMEAPSESFLTKLRSECQCITNPPLLTIPYTQWIYGVLHAIMGPTIKVLDILEDDALQQDLKDLKIDLKSSKENRKVNKDLSNEIQNIKSYIDELTKAIKTSKSVLPKWKQIRQNPVEGQPICGSKFCLQNLMGTDPLFSV</sequence>
<reference evidence="2" key="1">
    <citation type="submission" date="2022-11" db="UniProtKB">
        <authorList>
            <consortium name="WormBaseParasite"/>
        </authorList>
    </citation>
    <scope>IDENTIFICATION</scope>
</reference>
<accession>A0AC34FT91</accession>
<dbReference type="Proteomes" id="UP000887579">
    <property type="component" value="Unplaced"/>
</dbReference>